<name>A0A401TKC3_CHIPU</name>
<feature type="compositionally biased region" description="Polar residues" evidence="1">
    <location>
        <begin position="19"/>
        <end position="31"/>
    </location>
</feature>
<proteinExistence type="predicted"/>
<dbReference type="Proteomes" id="UP000287033">
    <property type="component" value="Unassembled WGS sequence"/>
</dbReference>
<dbReference type="OrthoDB" id="337486at2759"/>
<keyword evidence="3" id="KW-1185">Reference proteome</keyword>
<feature type="region of interest" description="Disordered" evidence="1">
    <location>
        <begin position="1"/>
        <end position="33"/>
    </location>
</feature>
<accession>A0A401TKC3</accession>
<gene>
    <name evidence="2" type="ORF">chiPu_0027128</name>
</gene>
<evidence type="ECO:0000313" key="3">
    <source>
        <dbReference type="Proteomes" id="UP000287033"/>
    </source>
</evidence>
<comment type="caution">
    <text evidence="2">The sequence shown here is derived from an EMBL/GenBank/DDBJ whole genome shotgun (WGS) entry which is preliminary data.</text>
</comment>
<dbReference type="EMBL" id="BEZZ01095798">
    <property type="protein sequence ID" value="GCC43110.1"/>
    <property type="molecule type" value="Genomic_DNA"/>
</dbReference>
<evidence type="ECO:0000256" key="1">
    <source>
        <dbReference type="SAM" id="MobiDB-lite"/>
    </source>
</evidence>
<dbReference type="AlphaFoldDB" id="A0A401TKC3"/>
<protein>
    <submittedName>
        <fullName evidence="2">Uncharacterized protein</fullName>
    </submittedName>
</protein>
<feature type="non-terminal residue" evidence="2">
    <location>
        <position position="61"/>
    </location>
</feature>
<reference evidence="2 3" key="1">
    <citation type="journal article" date="2018" name="Nat. Ecol. Evol.">
        <title>Shark genomes provide insights into elasmobranch evolution and the origin of vertebrates.</title>
        <authorList>
            <person name="Hara Y"/>
            <person name="Yamaguchi K"/>
            <person name="Onimaru K"/>
            <person name="Kadota M"/>
            <person name="Koyanagi M"/>
            <person name="Keeley SD"/>
            <person name="Tatsumi K"/>
            <person name="Tanaka K"/>
            <person name="Motone F"/>
            <person name="Kageyama Y"/>
            <person name="Nozu R"/>
            <person name="Adachi N"/>
            <person name="Nishimura O"/>
            <person name="Nakagawa R"/>
            <person name="Tanegashima C"/>
            <person name="Kiyatake I"/>
            <person name="Matsumoto R"/>
            <person name="Murakumo K"/>
            <person name="Nishida K"/>
            <person name="Terakita A"/>
            <person name="Kuratani S"/>
            <person name="Sato K"/>
            <person name="Hyodo S Kuraku.S."/>
        </authorList>
    </citation>
    <scope>NUCLEOTIDE SEQUENCE [LARGE SCALE GENOMIC DNA]</scope>
</reference>
<sequence>MQSQVTRTYPVVKGGQRAAPTQKTETSNTGLTDRAATLCPNGDHLEILKAFDLHWEYGPCC</sequence>
<evidence type="ECO:0000313" key="2">
    <source>
        <dbReference type="EMBL" id="GCC43110.1"/>
    </source>
</evidence>
<organism evidence="2 3">
    <name type="scientific">Chiloscyllium punctatum</name>
    <name type="common">Brownbanded bambooshark</name>
    <name type="synonym">Hemiscyllium punctatum</name>
    <dbReference type="NCBI Taxonomy" id="137246"/>
    <lineage>
        <taxon>Eukaryota</taxon>
        <taxon>Metazoa</taxon>
        <taxon>Chordata</taxon>
        <taxon>Craniata</taxon>
        <taxon>Vertebrata</taxon>
        <taxon>Chondrichthyes</taxon>
        <taxon>Elasmobranchii</taxon>
        <taxon>Galeomorphii</taxon>
        <taxon>Galeoidea</taxon>
        <taxon>Orectolobiformes</taxon>
        <taxon>Hemiscylliidae</taxon>
        <taxon>Chiloscyllium</taxon>
    </lineage>
</organism>